<evidence type="ECO:0000256" key="2">
    <source>
        <dbReference type="SAM" id="SignalP"/>
    </source>
</evidence>
<keyword evidence="2" id="KW-0732">Signal</keyword>
<evidence type="ECO:0000256" key="1">
    <source>
        <dbReference type="SAM" id="MobiDB-lite"/>
    </source>
</evidence>
<dbReference type="Pfam" id="PF03713">
    <property type="entry name" value="DUF305"/>
    <property type="match status" value="1"/>
</dbReference>
<dbReference type="PROSITE" id="PS51257">
    <property type="entry name" value="PROKAR_LIPOPROTEIN"/>
    <property type="match status" value="1"/>
</dbReference>
<evidence type="ECO:0000313" key="4">
    <source>
        <dbReference type="EMBL" id="CCI54724.1"/>
    </source>
</evidence>
<comment type="caution">
    <text evidence="4">The sequence shown here is derived from an EMBL/GenBank/DDBJ whole genome shotgun (WGS) entry which is preliminary data.</text>
</comment>
<proteinExistence type="predicted"/>
<dbReference type="AlphaFoldDB" id="A0A077MDJ7"/>
<name>A0A077MDJ7_9MICO</name>
<dbReference type="Proteomes" id="UP000035720">
    <property type="component" value="Unassembled WGS sequence"/>
</dbReference>
<dbReference type="InterPro" id="IPR012347">
    <property type="entry name" value="Ferritin-like"/>
</dbReference>
<dbReference type="EMBL" id="CAJC01000195">
    <property type="protein sequence ID" value="CCI54724.1"/>
    <property type="molecule type" value="Genomic_DNA"/>
</dbReference>
<keyword evidence="5" id="KW-1185">Reference proteome</keyword>
<dbReference type="PANTHER" id="PTHR36933">
    <property type="entry name" value="SLL0788 PROTEIN"/>
    <property type="match status" value="1"/>
</dbReference>
<reference evidence="4 5" key="1">
    <citation type="journal article" date="2013" name="ISME J.">
        <title>A metabolic model for members of the genus Tetrasphaera involved in enhanced biological phosphorus removal.</title>
        <authorList>
            <person name="Kristiansen R."/>
            <person name="Nguyen H.T.T."/>
            <person name="Saunders A.M."/>
            <person name="Nielsen J.L."/>
            <person name="Wimmer R."/>
            <person name="Le V.Q."/>
            <person name="McIlroy S.J."/>
            <person name="Petrovski S."/>
            <person name="Seviour R.J."/>
            <person name="Calteau A."/>
            <person name="Nielsen K.L."/>
            <person name="Nielsen P.H."/>
        </authorList>
    </citation>
    <scope>NUCLEOTIDE SEQUENCE [LARGE SCALE GENOMIC DNA]</scope>
    <source>
        <strain evidence="4 5">Ben 74</strain>
    </source>
</reference>
<feature type="region of interest" description="Disordered" evidence="1">
    <location>
        <begin position="26"/>
        <end position="56"/>
    </location>
</feature>
<organism evidence="4 5">
    <name type="scientific">Nostocoides jenkinsii Ben 74</name>
    <dbReference type="NCBI Taxonomy" id="1193518"/>
    <lineage>
        <taxon>Bacteria</taxon>
        <taxon>Bacillati</taxon>
        <taxon>Actinomycetota</taxon>
        <taxon>Actinomycetes</taxon>
        <taxon>Micrococcales</taxon>
        <taxon>Intrasporangiaceae</taxon>
        <taxon>Nostocoides</taxon>
    </lineage>
</organism>
<feature type="signal peptide" evidence="2">
    <location>
        <begin position="1"/>
        <end position="23"/>
    </location>
</feature>
<evidence type="ECO:0000259" key="3">
    <source>
        <dbReference type="Pfam" id="PF03713"/>
    </source>
</evidence>
<gene>
    <name evidence="4" type="ORF">BN13_800025</name>
</gene>
<dbReference type="Gene3D" id="1.20.1260.10">
    <property type="match status" value="1"/>
</dbReference>
<feature type="chain" id="PRO_5038597232" description="DUF305 domain-containing protein" evidence="2">
    <location>
        <begin position="24"/>
        <end position="203"/>
    </location>
</feature>
<protein>
    <recommendedName>
        <fullName evidence="3">DUF305 domain-containing protein</fullName>
    </recommendedName>
</protein>
<dbReference type="OrthoDB" id="26872at2"/>
<dbReference type="RefSeq" id="WP_048547328.1">
    <property type="nucleotide sequence ID" value="NZ_HF571038.1"/>
</dbReference>
<accession>A0A077MDJ7</accession>
<dbReference type="STRING" id="1193518.BN13_800025"/>
<evidence type="ECO:0000313" key="5">
    <source>
        <dbReference type="Proteomes" id="UP000035720"/>
    </source>
</evidence>
<feature type="domain" description="DUF305" evidence="3">
    <location>
        <begin position="61"/>
        <end position="203"/>
    </location>
</feature>
<sequence>MRQPVRRTIAVLVAALTAATLSACSTTSNDSGMSGMDHGASPMTSGGSPAVTGSSAARTGDVMFSQMMIPHHEQAIEMADLALKNSTASPEVRTLAADVKKAQDPEIATMRGWLSNWGAAPSAGGGMDHGSGMMSSDDMAKLETAQGADFDRMWLTMMVQHHRGAVTMAQQVLTTTDNPEVKQLAEAIIKAQNAEIATMQGML</sequence>
<dbReference type="InterPro" id="IPR005183">
    <property type="entry name" value="DUF305_CopM-like"/>
</dbReference>
<dbReference type="PANTHER" id="PTHR36933:SF1">
    <property type="entry name" value="SLL0788 PROTEIN"/>
    <property type="match status" value="1"/>
</dbReference>
<feature type="compositionally biased region" description="Polar residues" evidence="1">
    <location>
        <begin position="42"/>
        <end position="56"/>
    </location>
</feature>